<dbReference type="InterPro" id="IPR036514">
    <property type="entry name" value="SGNH_hydro_sf"/>
</dbReference>
<dbReference type="AlphaFoldDB" id="A0A0A7M632"/>
<organism evidence="2">
    <name type="scientific">Sporothrix brasiliensis</name>
    <dbReference type="NCBI Taxonomy" id="545650"/>
    <lineage>
        <taxon>Eukaryota</taxon>
        <taxon>Fungi</taxon>
        <taxon>Dikarya</taxon>
        <taxon>Ascomycota</taxon>
        <taxon>Pezizomycotina</taxon>
        <taxon>Sordariomycetes</taxon>
        <taxon>Sordariomycetidae</taxon>
        <taxon>Ophiostomatales</taxon>
        <taxon>Ophiostomataceae</taxon>
        <taxon>Sporothrix</taxon>
    </lineage>
</organism>
<reference evidence="2" key="1">
    <citation type="submission" date="2014-12" db="EMBL/GenBank/DDBJ databases">
        <authorList>
            <person name="Rodrigues A.M."/>
            <person name="Kubitschek-Barreira P.H."/>
            <person name="Fernandes G.F."/>
            <person name="de Almeida S.R."/>
            <person name="Lopes-Bezerra L.M."/>
            <person name="de Camargo Z.P."/>
        </authorList>
    </citation>
    <scope>NUCLEOTIDE SEQUENCE</scope>
    <source>
        <strain evidence="2">CBS 132021</strain>
    </source>
</reference>
<dbReference type="CDD" id="cd01838">
    <property type="entry name" value="Isoamyl_acetate_hydrolase_like"/>
    <property type="match status" value="1"/>
</dbReference>
<name>A0A0A7M632_9PEZI</name>
<dbReference type="Gene3D" id="3.40.50.1110">
    <property type="entry name" value="SGNH hydrolase"/>
    <property type="match status" value="1"/>
</dbReference>
<evidence type="ECO:0000259" key="1">
    <source>
        <dbReference type="Pfam" id="PF13472"/>
    </source>
</evidence>
<dbReference type="InterPro" id="IPR045136">
    <property type="entry name" value="Iah1-like"/>
</dbReference>
<protein>
    <recommendedName>
        <fullName evidence="1">SGNH hydrolase-type esterase domain-containing protein</fullName>
    </recommendedName>
</protein>
<dbReference type="Pfam" id="PF13472">
    <property type="entry name" value="Lipase_GDSL_2"/>
    <property type="match status" value="1"/>
</dbReference>
<dbReference type="VEuPathDB" id="FungiDB:SPBR_08652"/>
<dbReference type="InterPro" id="IPR013830">
    <property type="entry name" value="SGNH_hydro"/>
</dbReference>
<evidence type="ECO:0000313" key="2">
    <source>
        <dbReference type="EMBL" id="AIZ74360.1"/>
    </source>
</evidence>
<dbReference type="SUPFAM" id="SSF52266">
    <property type="entry name" value="SGNH hydrolase"/>
    <property type="match status" value="1"/>
</dbReference>
<dbReference type="PANTHER" id="PTHR14209">
    <property type="entry name" value="ISOAMYL ACETATE-HYDROLYZING ESTERASE 1"/>
    <property type="match status" value="1"/>
</dbReference>
<sequence>MATLYPQVVLFGDSIVRGAADTRDGFSLHSALQTHCIRCFDVVNRGLGGYNSSQALRALPSIFQQASPSTPKLSYLVVLLGANDAALPRDIDNQHVPLEQYKANLRRIVTHPNIQVHTPKIILVTPPPLNGFHLGQLERQTTPGATTSRQARITAQYTEAARGVAHDVPSVELVDLNAALMQRAIEKTPGWDASAGGLLGDEQDPKSQEGYLRELLTDGLHLTGESYRIFWDLLRPHIDLPPNAGDTTEGFVLPDWKVAPWMEEDLG</sequence>
<dbReference type="SMR" id="A0A0A7M632"/>
<accession>A0A0A7M632</accession>
<dbReference type="EMBL" id="KP247559">
    <property type="protein sequence ID" value="AIZ74360.1"/>
    <property type="molecule type" value="Genomic_DNA"/>
</dbReference>
<reference evidence="2" key="2">
    <citation type="journal article" date="2015" name="J. Proteomics">
        <title>Immunoproteomic analysis reveals a convergent humoral response signature in the Sporothrix schenckii complex.</title>
        <authorList>
            <person name="Messias Rodrigues A."/>
            <person name="Kubitschek-Barreira P.H."/>
            <person name="Ferreira Fernandes G."/>
            <person name="de Almeida S.R."/>
            <person name="Lopes-Bezerra L.M."/>
            <person name="de Camargo Z.P."/>
        </authorList>
    </citation>
    <scope>NUCLEOTIDE SEQUENCE</scope>
    <source>
        <strain evidence="2">CBS 132021</strain>
    </source>
</reference>
<dbReference type="PANTHER" id="PTHR14209:SF19">
    <property type="entry name" value="ISOAMYL ACETATE-HYDROLYZING ESTERASE 1 HOMOLOG"/>
    <property type="match status" value="1"/>
</dbReference>
<proteinExistence type="predicted"/>
<feature type="domain" description="SGNH hydrolase-type esterase" evidence="1">
    <location>
        <begin position="10"/>
        <end position="229"/>
    </location>
</feature>